<dbReference type="EMBL" id="DYUZ01000020">
    <property type="protein sequence ID" value="HJG37187.1"/>
    <property type="molecule type" value="Genomic_DNA"/>
</dbReference>
<accession>A0A921LTU3</accession>
<dbReference type="Proteomes" id="UP000753256">
    <property type="component" value="Unassembled WGS sequence"/>
</dbReference>
<protein>
    <submittedName>
        <fullName evidence="2">DUF3267 domain-containing protein</fullName>
    </submittedName>
</protein>
<proteinExistence type="predicted"/>
<keyword evidence="1" id="KW-1133">Transmembrane helix</keyword>
<reference evidence="2" key="1">
    <citation type="journal article" date="2021" name="PeerJ">
        <title>Extensive microbial diversity within the chicken gut microbiome revealed by metagenomics and culture.</title>
        <authorList>
            <person name="Gilroy R."/>
            <person name="Ravi A."/>
            <person name="Getino M."/>
            <person name="Pursley I."/>
            <person name="Horton D.L."/>
            <person name="Alikhan N.F."/>
            <person name="Baker D."/>
            <person name="Gharbi K."/>
            <person name="Hall N."/>
            <person name="Watson M."/>
            <person name="Adriaenssens E.M."/>
            <person name="Foster-Nyarko E."/>
            <person name="Jarju S."/>
            <person name="Secka A."/>
            <person name="Antonio M."/>
            <person name="Oren A."/>
            <person name="Chaudhuri R.R."/>
            <person name="La Ragione R."/>
            <person name="Hildebrand F."/>
            <person name="Pallen M.J."/>
        </authorList>
    </citation>
    <scope>NUCLEOTIDE SEQUENCE</scope>
    <source>
        <strain evidence="2">ChiHjej13B12-9602</strain>
    </source>
</reference>
<dbReference type="RefSeq" id="WP_180965825.1">
    <property type="nucleotide sequence ID" value="NZ_DYUZ01000020.1"/>
</dbReference>
<dbReference type="AlphaFoldDB" id="A0A921LTU3"/>
<feature type="transmembrane region" description="Helical" evidence="1">
    <location>
        <begin position="67"/>
        <end position="87"/>
    </location>
</feature>
<name>A0A921LTU3_9ACTN</name>
<gene>
    <name evidence="2" type="ORF">K8V70_04920</name>
</gene>
<keyword evidence="1" id="KW-0472">Membrane</keyword>
<feature type="transmembrane region" description="Helical" evidence="1">
    <location>
        <begin position="20"/>
        <end position="47"/>
    </location>
</feature>
<evidence type="ECO:0000313" key="2">
    <source>
        <dbReference type="EMBL" id="HJG37187.1"/>
    </source>
</evidence>
<reference evidence="2" key="2">
    <citation type="submission" date="2021-09" db="EMBL/GenBank/DDBJ databases">
        <authorList>
            <person name="Gilroy R."/>
        </authorList>
    </citation>
    <scope>NUCLEOTIDE SEQUENCE</scope>
    <source>
        <strain evidence="2">ChiHjej13B12-9602</strain>
    </source>
</reference>
<sequence length="214" mass="22550">MYAGTMRKIADIHTFEDESFLKTVTCLSVAALVAGLLVALAVALGVAMCAPQLFDPELTAMFDEGGFLRFLAWLVGVSAATMLSLGVHELVHAVFFKAYAPAGAHVTFGANWKLGMLYACAEGIVYTRRQYLVIALAPSIAVTALCLVLGFVLGHPVAGSFVAVLHLSGCSGDWAYVREITGDPAITHCEDTDYGVCFYGEDACGEGDGGKVDA</sequence>
<organism evidence="2 3">
    <name type="scientific">Enorma phocaeensis</name>
    <dbReference type="NCBI Taxonomy" id="1871019"/>
    <lineage>
        <taxon>Bacteria</taxon>
        <taxon>Bacillati</taxon>
        <taxon>Actinomycetota</taxon>
        <taxon>Coriobacteriia</taxon>
        <taxon>Coriobacteriales</taxon>
        <taxon>Coriobacteriaceae</taxon>
        <taxon>Enorma</taxon>
    </lineage>
</organism>
<dbReference type="InterPro" id="IPR021683">
    <property type="entry name" value="DUF3267"/>
</dbReference>
<dbReference type="Pfam" id="PF11667">
    <property type="entry name" value="DUF3267"/>
    <property type="match status" value="1"/>
</dbReference>
<evidence type="ECO:0000313" key="3">
    <source>
        <dbReference type="Proteomes" id="UP000753256"/>
    </source>
</evidence>
<feature type="transmembrane region" description="Helical" evidence="1">
    <location>
        <begin position="131"/>
        <end position="153"/>
    </location>
</feature>
<keyword evidence="1" id="KW-0812">Transmembrane</keyword>
<comment type="caution">
    <text evidence="2">The sequence shown here is derived from an EMBL/GenBank/DDBJ whole genome shotgun (WGS) entry which is preliminary data.</text>
</comment>
<evidence type="ECO:0000256" key="1">
    <source>
        <dbReference type="SAM" id="Phobius"/>
    </source>
</evidence>